<feature type="compositionally biased region" description="Basic and acidic residues" evidence="1">
    <location>
        <begin position="304"/>
        <end position="313"/>
    </location>
</feature>
<feature type="compositionally biased region" description="Polar residues" evidence="1">
    <location>
        <begin position="331"/>
        <end position="341"/>
    </location>
</feature>
<feature type="region of interest" description="Disordered" evidence="1">
    <location>
        <begin position="230"/>
        <end position="257"/>
    </location>
</feature>
<evidence type="ECO:0000313" key="4">
    <source>
        <dbReference type="EMBL" id="GEU44023.1"/>
    </source>
</evidence>
<feature type="compositionally biased region" description="Basic and acidic residues" evidence="1">
    <location>
        <begin position="462"/>
        <end position="471"/>
    </location>
</feature>
<dbReference type="PANTHER" id="PTHR47150:SF5">
    <property type="entry name" value="OS07G0546750 PROTEIN"/>
    <property type="match status" value="1"/>
</dbReference>
<proteinExistence type="predicted"/>
<name>A0A6L2K3U5_TANCI</name>
<dbReference type="EMBL" id="BKCJ010001788">
    <property type="protein sequence ID" value="GEU44023.1"/>
    <property type="molecule type" value="Genomic_DNA"/>
</dbReference>
<dbReference type="InterPro" id="IPR041577">
    <property type="entry name" value="RT_RNaseH_2"/>
</dbReference>
<dbReference type="Gene3D" id="3.10.10.10">
    <property type="entry name" value="HIV Type 1 Reverse Transcriptase, subunit A, domain 1"/>
    <property type="match status" value="1"/>
</dbReference>
<sequence length="918" mass="105078">MKGCDAVGKAGISVKCTFAIRQLAYAAVPDFLDEYLQIGEKTSRYCLMHFCSIDCIKWPWAQCPQAYRAQFSKGDSGSEPFILLEVVASQDLWIWHVFFGVAGSNNDVNVLCQSPVLNDLKVGKAPEVPFVANDVTYKWGYYLTDGIYPEWVVLMKSISQPWSNDVKRIRYKQVHEATRKDVERAPVSDEDLREYCDKNYHQILPIIAEKLHQEKAQQEKLKAVKARLKFEEASSESPEPRCDHFKPPREKGPKRRTVFKRLEQGVFHRLGDKEKNVSAHSRGSERKSYYSSRRDIESCYQSSRSKETETAFEKHHHKREYSRRTEAVSESEGSTGSQNQISKSRVWRMTYPNHRYDDLRKAFLENYLQLKKCIKAPVEIHNIKQRNGESTEEFVRRYKLECRDVKGAPECMKISGFMHGITNPELIKEILALDKGKFKPPPPMTTPVEKRNASKFCEFHGEVGHTTDESKPRKRSGKYNKKGENLEERQTAGNINGATMEKDIKEKDYSNFFPKISNFFPTIGGEDGTEGPMIIEAEMGGHCVHHIYVDGGSSSEILYEHYFSKFRPEIKNQLIPAKTSLVGFSGEIIWPLGQISLLVKIGDEEHSTTAWMNFMVVRSPSPYNEIIGRPRVRKIRAIPSTTHGMIKFPVAGRIVTLQSNRIGPLECSMVSKPGVPRSAINQELCGLLRRHLDVFAWKPVDITGVSWHIAEHRLNVYDGCLPIRQKKRGQAPERNKAISEEVKKLVDADIMKEVHYHSWLSNPVMCTKKSDFQWTPDAEGEIKEMKQSIAELPMLTAPKEKEELIMYLAAAKEAISTVLMTERDGKQVPVYFVSCILQGPEINYTTMEKLILALVTGRLLKWRSELREHDIQYRPRTSVKGQILADFIVERSKDEAPDTPMKDMEELPDPWILFTDGS</sequence>
<dbReference type="AlphaFoldDB" id="A0A6L2K3U5"/>
<gene>
    <name evidence="4" type="ORF">Tci_016001</name>
</gene>
<dbReference type="Pfam" id="PF04827">
    <property type="entry name" value="Plant_tran"/>
    <property type="match status" value="1"/>
</dbReference>
<feature type="region of interest" description="Disordered" evidence="1">
    <location>
        <begin position="462"/>
        <end position="489"/>
    </location>
</feature>
<evidence type="ECO:0000256" key="1">
    <source>
        <dbReference type="SAM" id="MobiDB-lite"/>
    </source>
</evidence>
<accession>A0A6L2K3U5</accession>
<feature type="region of interest" description="Disordered" evidence="1">
    <location>
        <begin position="300"/>
        <end position="341"/>
    </location>
</feature>
<evidence type="ECO:0008006" key="5">
    <source>
        <dbReference type="Google" id="ProtNLM"/>
    </source>
</evidence>
<evidence type="ECO:0000259" key="3">
    <source>
        <dbReference type="Pfam" id="PF17919"/>
    </source>
</evidence>
<protein>
    <recommendedName>
        <fullName evidence="5">Reverse transcriptase domain-containing protein</fullName>
    </recommendedName>
</protein>
<dbReference type="InterPro" id="IPR043502">
    <property type="entry name" value="DNA/RNA_pol_sf"/>
</dbReference>
<dbReference type="SUPFAM" id="SSF56672">
    <property type="entry name" value="DNA/RNA polymerases"/>
    <property type="match status" value="1"/>
</dbReference>
<feature type="domain" description="Reverse transcriptase/retrotransposon-derived protein RNase H-like" evidence="3">
    <location>
        <begin position="774"/>
        <end position="871"/>
    </location>
</feature>
<evidence type="ECO:0000259" key="2">
    <source>
        <dbReference type="Pfam" id="PF03732"/>
    </source>
</evidence>
<feature type="compositionally biased region" description="Basic and acidic residues" evidence="1">
    <location>
        <begin position="230"/>
        <end position="251"/>
    </location>
</feature>
<reference evidence="4" key="1">
    <citation type="journal article" date="2019" name="Sci. Rep.">
        <title>Draft genome of Tanacetum cinerariifolium, the natural source of mosquito coil.</title>
        <authorList>
            <person name="Yamashiro T."/>
            <person name="Shiraishi A."/>
            <person name="Satake H."/>
            <person name="Nakayama K."/>
        </authorList>
    </citation>
    <scope>NUCLEOTIDE SEQUENCE</scope>
</reference>
<dbReference type="Pfam" id="PF17919">
    <property type="entry name" value="RT_RNaseH_2"/>
    <property type="match status" value="1"/>
</dbReference>
<feature type="domain" description="Retrotransposon gag" evidence="2">
    <location>
        <begin position="351"/>
        <end position="422"/>
    </location>
</feature>
<dbReference type="InterPro" id="IPR005162">
    <property type="entry name" value="Retrotrans_gag_dom"/>
</dbReference>
<dbReference type="PANTHER" id="PTHR47150">
    <property type="entry name" value="OS12G0169200 PROTEIN"/>
    <property type="match status" value="1"/>
</dbReference>
<dbReference type="InterPro" id="IPR006912">
    <property type="entry name" value="Harbinger_derived_prot"/>
</dbReference>
<organism evidence="4">
    <name type="scientific">Tanacetum cinerariifolium</name>
    <name type="common">Dalmatian daisy</name>
    <name type="synonym">Chrysanthemum cinerariifolium</name>
    <dbReference type="NCBI Taxonomy" id="118510"/>
    <lineage>
        <taxon>Eukaryota</taxon>
        <taxon>Viridiplantae</taxon>
        <taxon>Streptophyta</taxon>
        <taxon>Embryophyta</taxon>
        <taxon>Tracheophyta</taxon>
        <taxon>Spermatophyta</taxon>
        <taxon>Magnoliopsida</taxon>
        <taxon>eudicotyledons</taxon>
        <taxon>Gunneridae</taxon>
        <taxon>Pentapetalae</taxon>
        <taxon>asterids</taxon>
        <taxon>campanulids</taxon>
        <taxon>Asterales</taxon>
        <taxon>Asteraceae</taxon>
        <taxon>Asteroideae</taxon>
        <taxon>Anthemideae</taxon>
        <taxon>Anthemidinae</taxon>
        <taxon>Tanacetum</taxon>
    </lineage>
</organism>
<comment type="caution">
    <text evidence="4">The sequence shown here is derived from an EMBL/GenBank/DDBJ whole genome shotgun (WGS) entry which is preliminary data.</text>
</comment>
<feature type="region of interest" description="Disordered" evidence="1">
    <location>
        <begin position="270"/>
        <end position="289"/>
    </location>
</feature>
<dbReference type="Pfam" id="PF03732">
    <property type="entry name" value="Retrotrans_gag"/>
    <property type="match status" value="1"/>
</dbReference>